<dbReference type="InterPro" id="IPR008271">
    <property type="entry name" value="Ser/Thr_kinase_AS"/>
</dbReference>
<keyword evidence="12 18" id="KW-0472">Membrane</keyword>
<sequence>MILVLITKEVPWFKPLPSDQKVSSKKDWRLGCSKFESIPNYSSTVVIQRTLMIAGKGTNTSRIILIAVVPSVGLTFIITLICLFRKRVHKEKVEIPFCGDDDEITSSESLQFNLDTIIAATSDFSDANRLGRGGFGDVYKGVLSDGKEIAVKRLSRKSDQGELEFKNEVLLLAKLQHRNLVRLLGFCLAGEERLLIYEFLPKSSLDHFIFDPINRAQLDWDKRYKIIEGIARGLLYLHEDSHFRIIHRDLKASNILLDANMNPKISDFGMAKLFTTDQSHAKASRIAGTYGYMAPEYAYKGHFSVKSDIYSFGVLILEIVSGQKICFHEGEELEHLVCYAWRKWREGNALDIVDPTLGDKSRSEIMRFIQIALLCVQQSVTNRPTIASIVSIFNSYSFPLPAPLRPGFFTHSTTQKMEHNSHVNDVDHSDRNSAHFSTNGDSSSEIHPR</sequence>
<keyword evidence="7" id="KW-0677">Repeat</keyword>
<keyword evidence="10 15" id="KW-0067">ATP-binding</keyword>
<feature type="compositionally biased region" description="Polar residues" evidence="17">
    <location>
        <begin position="434"/>
        <end position="443"/>
    </location>
</feature>
<keyword evidence="11 18" id="KW-1133">Transmembrane helix</keyword>
<dbReference type="GO" id="GO:0004674">
    <property type="term" value="F:protein serine/threonine kinase activity"/>
    <property type="evidence" value="ECO:0007669"/>
    <property type="project" value="UniProtKB-KW"/>
</dbReference>
<accession>A0A438E7B7</accession>
<dbReference type="PANTHER" id="PTHR27002:SF1073">
    <property type="entry name" value="CYSTEINE-RICH RECEPTOR-LIKE PROTEIN KINASE 29"/>
    <property type="match status" value="1"/>
</dbReference>
<dbReference type="GO" id="GO:0009737">
    <property type="term" value="P:response to abscisic acid"/>
    <property type="evidence" value="ECO:0007669"/>
    <property type="project" value="UniProtKB-ARBA"/>
</dbReference>
<evidence type="ECO:0000256" key="12">
    <source>
        <dbReference type="ARBA" id="ARBA00023136"/>
    </source>
</evidence>
<keyword evidence="14" id="KW-0325">Glycoprotein</keyword>
<keyword evidence="6" id="KW-0732">Signal</keyword>
<evidence type="ECO:0000256" key="10">
    <source>
        <dbReference type="ARBA" id="ARBA00022840"/>
    </source>
</evidence>
<feature type="transmembrane region" description="Helical" evidence="18">
    <location>
        <begin position="63"/>
        <end position="84"/>
    </location>
</feature>
<dbReference type="FunFam" id="1.10.510.10:FF:000343">
    <property type="entry name" value="Cysteine-rich receptor-like protein kinase 28"/>
    <property type="match status" value="1"/>
</dbReference>
<dbReference type="GO" id="GO:0005524">
    <property type="term" value="F:ATP binding"/>
    <property type="evidence" value="ECO:0007669"/>
    <property type="project" value="UniProtKB-UniRule"/>
</dbReference>
<dbReference type="CDD" id="cd14066">
    <property type="entry name" value="STKc_IRAK"/>
    <property type="match status" value="1"/>
</dbReference>
<keyword evidence="9 20" id="KW-0418">Kinase</keyword>
<feature type="binding site" evidence="15">
    <location>
        <position position="152"/>
    </location>
    <ligand>
        <name>ATP</name>
        <dbReference type="ChEBI" id="CHEBI:30616"/>
    </ligand>
</feature>
<dbReference type="InterPro" id="IPR017441">
    <property type="entry name" value="Protein_kinase_ATP_BS"/>
</dbReference>
<evidence type="ECO:0000256" key="15">
    <source>
        <dbReference type="PROSITE-ProRule" id="PRU10141"/>
    </source>
</evidence>
<dbReference type="AlphaFoldDB" id="A0A438E7B7"/>
<dbReference type="PROSITE" id="PS00107">
    <property type="entry name" value="PROTEIN_KINASE_ATP"/>
    <property type="match status" value="1"/>
</dbReference>
<dbReference type="SMART" id="SM00220">
    <property type="entry name" value="S_TKc"/>
    <property type="match status" value="1"/>
</dbReference>
<evidence type="ECO:0000256" key="13">
    <source>
        <dbReference type="ARBA" id="ARBA00023170"/>
    </source>
</evidence>
<keyword evidence="2 16" id="KW-0723">Serine/threonine-protein kinase</keyword>
<keyword evidence="4" id="KW-0808">Transferase</keyword>
<dbReference type="FunFam" id="3.30.200.20:FF:000142">
    <property type="entry name" value="Cysteine-rich receptor-like protein kinase 10"/>
    <property type="match status" value="1"/>
</dbReference>
<evidence type="ECO:0000256" key="17">
    <source>
        <dbReference type="SAM" id="MobiDB-lite"/>
    </source>
</evidence>
<evidence type="ECO:0000256" key="6">
    <source>
        <dbReference type="ARBA" id="ARBA00022729"/>
    </source>
</evidence>
<evidence type="ECO:0000256" key="1">
    <source>
        <dbReference type="ARBA" id="ARBA00004167"/>
    </source>
</evidence>
<organism evidence="20 21">
    <name type="scientific">Vitis vinifera</name>
    <name type="common">Grape</name>
    <dbReference type="NCBI Taxonomy" id="29760"/>
    <lineage>
        <taxon>Eukaryota</taxon>
        <taxon>Viridiplantae</taxon>
        <taxon>Streptophyta</taxon>
        <taxon>Embryophyta</taxon>
        <taxon>Tracheophyta</taxon>
        <taxon>Spermatophyta</taxon>
        <taxon>Magnoliopsida</taxon>
        <taxon>eudicotyledons</taxon>
        <taxon>Gunneridae</taxon>
        <taxon>Pentapetalae</taxon>
        <taxon>rosids</taxon>
        <taxon>Vitales</taxon>
        <taxon>Vitaceae</taxon>
        <taxon>Viteae</taxon>
        <taxon>Vitis</taxon>
    </lineage>
</organism>
<dbReference type="InterPro" id="IPR001245">
    <property type="entry name" value="Ser-Thr/Tyr_kinase_cat_dom"/>
</dbReference>
<evidence type="ECO:0000256" key="14">
    <source>
        <dbReference type="ARBA" id="ARBA00023180"/>
    </source>
</evidence>
<dbReference type="Pfam" id="PF07714">
    <property type="entry name" value="PK_Tyr_Ser-Thr"/>
    <property type="match status" value="1"/>
</dbReference>
<dbReference type="Proteomes" id="UP000288805">
    <property type="component" value="Unassembled WGS sequence"/>
</dbReference>
<evidence type="ECO:0000256" key="16">
    <source>
        <dbReference type="RuleBase" id="RU000304"/>
    </source>
</evidence>
<comment type="caution">
    <text evidence="20">The sequence shown here is derived from an EMBL/GenBank/DDBJ whole genome shotgun (WGS) entry which is preliminary data.</text>
</comment>
<feature type="compositionally biased region" description="Basic and acidic residues" evidence="17">
    <location>
        <begin position="419"/>
        <end position="433"/>
    </location>
</feature>
<keyword evidence="5 18" id="KW-0812">Transmembrane</keyword>
<dbReference type="Gene3D" id="3.30.200.20">
    <property type="entry name" value="Phosphorylase Kinase, domain 1"/>
    <property type="match status" value="1"/>
</dbReference>
<gene>
    <name evidence="20" type="primary">CRK29_12</name>
    <name evidence="20" type="ORF">CK203_102958</name>
</gene>
<evidence type="ECO:0000256" key="7">
    <source>
        <dbReference type="ARBA" id="ARBA00022737"/>
    </source>
</evidence>
<reference evidence="20 21" key="1">
    <citation type="journal article" date="2018" name="PLoS Genet.">
        <title>Population sequencing reveals clonal diversity and ancestral inbreeding in the grapevine cultivar Chardonnay.</title>
        <authorList>
            <person name="Roach M.J."/>
            <person name="Johnson D.L."/>
            <person name="Bohlmann J."/>
            <person name="van Vuuren H.J."/>
            <person name="Jones S.J."/>
            <person name="Pretorius I.S."/>
            <person name="Schmidt S.A."/>
            <person name="Borneman A.R."/>
        </authorList>
    </citation>
    <scope>NUCLEOTIDE SEQUENCE [LARGE SCALE GENOMIC DNA]</scope>
    <source>
        <strain evidence="21">cv. Chardonnay</strain>
        <tissue evidence="20">Leaf</tissue>
    </source>
</reference>
<keyword evidence="8 15" id="KW-0547">Nucleotide-binding</keyword>
<evidence type="ECO:0000256" key="4">
    <source>
        <dbReference type="ARBA" id="ARBA00022679"/>
    </source>
</evidence>
<feature type="region of interest" description="Disordered" evidence="17">
    <location>
        <begin position="419"/>
        <end position="449"/>
    </location>
</feature>
<comment type="similarity">
    <text evidence="16">Belongs to the protein kinase superfamily.</text>
</comment>
<evidence type="ECO:0000256" key="18">
    <source>
        <dbReference type="SAM" id="Phobius"/>
    </source>
</evidence>
<feature type="domain" description="Protein kinase" evidence="19">
    <location>
        <begin position="124"/>
        <end position="399"/>
    </location>
</feature>
<keyword evidence="3" id="KW-0597">Phosphoprotein</keyword>
<dbReference type="PROSITE" id="PS50011">
    <property type="entry name" value="PROTEIN_KINASE_DOM"/>
    <property type="match status" value="1"/>
</dbReference>
<comment type="subcellular location">
    <subcellularLocation>
        <location evidence="1">Membrane</location>
        <topology evidence="1">Single-pass membrane protein</topology>
    </subcellularLocation>
</comment>
<keyword evidence="13 20" id="KW-0675">Receptor</keyword>
<name>A0A438E7B7_VITVI</name>
<evidence type="ECO:0000256" key="11">
    <source>
        <dbReference type="ARBA" id="ARBA00022989"/>
    </source>
</evidence>
<evidence type="ECO:0000256" key="9">
    <source>
        <dbReference type="ARBA" id="ARBA00022777"/>
    </source>
</evidence>
<protein>
    <submittedName>
        <fullName evidence="20">Cysteine-rich receptor-like protein kinase 29</fullName>
    </submittedName>
</protein>
<evidence type="ECO:0000259" key="19">
    <source>
        <dbReference type="PROSITE" id="PS50011"/>
    </source>
</evidence>
<evidence type="ECO:0000256" key="8">
    <source>
        <dbReference type="ARBA" id="ARBA00022741"/>
    </source>
</evidence>
<dbReference type="PANTHER" id="PTHR27002">
    <property type="entry name" value="RECEPTOR-LIKE SERINE/THREONINE-PROTEIN KINASE SD1-8"/>
    <property type="match status" value="1"/>
</dbReference>
<dbReference type="PROSITE" id="PS00108">
    <property type="entry name" value="PROTEIN_KINASE_ST"/>
    <property type="match status" value="1"/>
</dbReference>
<evidence type="ECO:0000313" key="21">
    <source>
        <dbReference type="Proteomes" id="UP000288805"/>
    </source>
</evidence>
<dbReference type="GO" id="GO:0016020">
    <property type="term" value="C:membrane"/>
    <property type="evidence" value="ECO:0007669"/>
    <property type="project" value="UniProtKB-SubCell"/>
</dbReference>
<dbReference type="Gene3D" id="1.10.510.10">
    <property type="entry name" value="Transferase(Phosphotransferase) domain 1"/>
    <property type="match status" value="1"/>
</dbReference>
<dbReference type="EMBL" id="QGNW01001376">
    <property type="protein sequence ID" value="RVW43559.1"/>
    <property type="molecule type" value="Genomic_DNA"/>
</dbReference>
<dbReference type="InterPro" id="IPR011009">
    <property type="entry name" value="Kinase-like_dom_sf"/>
</dbReference>
<evidence type="ECO:0000256" key="5">
    <source>
        <dbReference type="ARBA" id="ARBA00022692"/>
    </source>
</evidence>
<dbReference type="InterPro" id="IPR000719">
    <property type="entry name" value="Prot_kinase_dom"/>
</dbReference>
<dbReference type="SUPFAM" id="SSF56112">
    <property type="entry name" value="Protein kinase-like (PK-like)"/>
    <property type="match status" value="1"/>
</dbReference>
<proteinExistence type="inferred from homology"/>
<evidence type="ECO:0000313" key="20">
    <source>
        <dbReference type="EMBL" id="RVW43559.1"/>
    </source>
</evidence>
<evidence type="ECO:0000256" key="3">
    <source>
        <dbReference type="ARBA" id="ARBA00022553"/>
    </source>
</evidence>
<evidence type="ECO:0000256" key="2">
    <source>
        <dbReference type="ARBA" id="ARBA00022527"/>
    </source>
</evidence>